<dbReference type="eggNOG" id="arCOG06339">
    <property type="taxonomic scope" value="Archaea"/>
</dbReference>
<feature type="compositionally biased region" description="Low complexity" evidence="1">
    <location>
        <begin position="231"/>
        <end position="268"/>
    </location>
</feature>
<reference evidence="2 3" key="1">
    <citation type="journal article" date="2014" name="PLoS Genet.">
        <title>Phylogenetically driven sequencing of extremely halophilic archaea reveals strategies for static and dynamic osmo-response.</title>
        <authorList>
            <person name="Becker E.A."/>
            <person name="Seitzer P.M."/>
            <person name="Tritt A."/>
            <person name="Larsen D."/>
            <person name="Krusor M."/>
            <person name="Yao A.I."/>
            <person name="Wu D."/>
            <person name="Madern D."/>
            <person name="Eisen J.A."/>
            <person name="Darling A.E."/>
            <person name="Facciotti M.T."/>
        </authorList>
    </citation>
    <scope>NUCLEOTIDE SEQUENCE [LARGE SCALE GENOMIC DNA]</scope>
    <source>
        <strain evidence="2 3">100A6</strain>
    </source>
</reference>
<dbReference type="OrthoDB" id="103676at2157"/>
<gene>
    <name evidence="2" type="ORF">C447_16109</name>
</gene>
<dbReference type="AlphaFoldDB" id="M0LRH4"/>
<organism evidence="2 3">
    <name type="scientific">Halococcus hamelinensis 100A6</name>
    <dbReference type="NCBI Taxonomy" id="1132509"/>
    <lineage>
        <taxon>Archaea</taxon>
        <taxon>Methanobacteriati</taxon>
        <taxon>Methanobacteriota</taxon>
        <taxon>Stenosarchaea group</taxon>
        <taxon>Halobacteria</taxon>
        <taxon>Halobacteriales</taxon>
        <taxon>Halococcaceae</taxon>
        <taxon>Halococcus</taxon>
    </lineage>
</organism>
<protein>
    <recommendedName>
        <fullName evidence="4">Cell surface glycoprotein related protein</fullName>
    </recommendedName>
</protein>
<name>M0LRH4_9EURY</name>
<accession>M0LRH4</accession>
<dbReference type="RefSeq" id="WP_007695739.1">
    <property type="nucleotide sequence ID" value="NZ_AJRK01000434.1"/>
</dbReference>
<dbReference type="InterPro" id="IPR006311">
    <property type="entry name" value="TAT_signal"/>
</dbReference>
<feature type="region of interest" description="Disordered" evidence="1">
    <location>
        <begin position="204"/>
        <end position="271"/>
    </location>
</feature>
<evidence type="ECO:0000313" key="3">
    <source>
        <dbReference type="Proteomes" id="UP000011566"/>
    </source>
</evidence>
<dbReference type="EMBL" id="AOMB01000043">
    <property type="protein sequence ID" value="EMA35698.1"/>
    <property type="molecule type" value="Genomic_DNA"/>
</dbReference>
<dbReference type="PROSITE" id="PS51318">
    <property type="entry name" value="TAT"/>
    <property type="match status" value="1"/>
</dbReference>
<comment type="caution">
    <text evidence="2">The sequence shown here is derived from an EMBL/GenBank/DDBJ whole genome shotgun (WGS) entry which is preliminary data.</text>
</comment>
<proteinExistence type="predicted"/>
<evidence type="ECO:0000313" key="2">
    <source>
        <dbReference type="EMBL" id="EMA35698.1"/>
    </source>
</evidence>
<evidence type="ECO:0008006" key="4">
    <source>
        <dbReference type="Google" id="ProtNLM"/>
    </source>
</evidence>
<evidence type="ECO:0000256" key="1">
    <source>
        <dbReference type="SAM" id="MobiDB-lite"/>
    </source>
</evidence>
<keyword evidence="3" id="KW-1185">Reference proteome</keyword>
<dbReference type="PATRIC" id="fig|1132509.6.peg.3745"/>
<dbReference type="Proteomes" id="UP000011566">
    <property type="component" value="Unassembled WGS sequence"/>
</dbReference>
<sequence>MASRPGSRPSTDRRSFLAATGATLAGGVLATGTASAVESAPYHLSQGDQCVPLQPLRGDDPVEAFYDYRRDRDSSYGTRSLQQPNTSVLFLYEGSDGVSLVVVHGALGGNGDGGSITFELSGLPSSGDWVVRDDSYDGPNRYDRWDIDGSSATVDWTWDGRRADGAVYGPLGDDVSIGIDPAFNERAALYGDHYEGKVSNWQALSGDLDDPTRTSLDRSTPVRIESGSCPTAATAATRTTGETTTAGSTSGESTTAAGTETTGSESSGNGDELQRFLDGLSRLFDWLSRLFGRLSRLVERYL</sequence>